<dbReference type="PANTHER" id="PTHR30204">
    <property type="entry name" value="REDOX-CYCLING DRUG-SENSING TRANSCRIPTIONAL ACTIVATOR SOXR"/>
    <property type="match status" value="1"/>
</dbReference>
<dbReference type="Proteomes" id="UP000199413">
    <property type="component" value="Unassembled WGS sequence"/>
</dbReference>
<keyword evidence="8" id="KW-1185">Reference proteome</keyword>
<sequence>MHAADGRAAAAGGRVRRAVRDGAARSDAAVADGAEPARSLGGHRLYPAEVVTVLRVIKAAQRLGFTLDEVAELLDVRERRRGSGLRARAAAKLAEVEARIAELQAAAATLRAAVDAGGADLVECAEAPHCPPGRLT</sequence>
<keyword evidence="5" id="KW-0175">Coiled coil</keyword>
<dbReference type="GO" id="GO:0003700">
    <property type="term" value="F:DNA-binding transcription factor activity"/>
    <property type="evidence" value="ECO:0007669"/>
    <property type="project" value="InterPro"/>
</dbReference>
<dbReference type="PROSITE" id="PS50937">
    <property type="entry name" value="HTH_MERR_2"/>
    <property type="match status" value="1"/>
</dbReference>
<name>A0A1C6SPB7_9ACTN</name>
<feature type="domain" description="HTH merR-type" evidence="6">
    <location>
        <begin position="35"/>
        <end position="76"/>
    </location>
</feature>
<dbReference type="InterPro" id="IPR000551">
    <property type="entry name" value="MerR-type_HTH_dom"/>
</dbReference>
<accession>A0A1C6SPB7</accession>
<evidence type="ECO:0000256" key="4">
    <source>
        <dbReference type="ARBA" id="ARBA00023163"/>
    </source>
</evidence>
<dbReference type="PANTHER" id="PTHR30204:SF69">
    <property type="entry name" value="MERR-FAMILY TRANSCRIPTIONAL REGULATOR"/>
    <property type="match status" value="1"/>
</dbReference>
<proteinExistence type="predicted"/>
<dbReference type="Pfam" id="PF09278">
    <property type="entry name" value="MerR-DNA-bind"/>
    <property type="match status" value="1"/>
</dbReference>
<evidence type="ECO:0000313" key="8">
    <source>
        <dbReference type="Proteomes" id="UP000199413"/>
    </source>
</evidence>
<dbReference type="InterPro" id="IPR047057">
    <property type="entry name" value="MerR_fam"/>
</dbReference>
<dbReference type="InterPro" id="IPR015358">
    <property type="entry name" value="Tscrpt_reg_MerR_DNA-bd"/>
</dbReference>
<keyword evidence="4" id="KW-0804">Transcription</keyword>
<evidence type="ECO:0000256" key="2">
    <source>
        <dbReference type="ARBA" id="ARBA00023015"/>
    </source>
</evidence>
<keyword evidence="2" id="KW-0805">Transcription regulation</keyword>
<evidence type="ECO:0000256" key="5">
    <source>
        <dbReference type="SAM" id="Coils"/>
    </source>
</evidence>
<feature type="coiled-coil region" evidence="5">
    <location>
        <begin position="86"/>
        <end position="113"/>
    </location>
</feature>
<dbReference type="EMBL" id="FMHV01000002">
    <property type="protein sequence ID" value="SCL31404.1"/>
    <property type="molecule type" value="Genomic_DNA"/>
</dbReference>
<evidence type="ECO:0000256" key="1">
    <source>
        <dbReference type="ARBA" id="ARBA00022491"/>
    </source>
</evidence>
<gene>
    <name evidence="7" type="ORF">GA0070624_4261</name>
</gene>
<keyword evidence="3 7" id="KW-0238">DNA-binding</keyword>
<evidence type="ECO:0000313" key="7">
    <source>
        <dbReference type="EMBL" id="SCL31404.1"/>
    </source>
</evidence>
<keyword evidence="1" id="KW-0678">Repressor</keyword>
<evidence type="ECO:0000259" key="6">
    <source>
        <dbReference type="PROSITE" id="PS50937"/>
    </source>
</evidence>
<dbReference type="Gene3D" id="1.10.1660.10">
    <property type="match status" value="1"/>
</dbReference>
<dbReference type="SUPFAM" id="SSF46955">
    <property type="entry name" value="Putative DNA-binding domain"/>
    <property type="match status" value="1"/>
</dbReference>
<dbReference type="GO" id="GO:0003677">
    <property type="term" value="F:DNA binding"/>
    <property type="evidence" value="ECO:0007669"/>
    <property type="project" value="UniProtKB-KW"/>
</dbReference>
<dbReference type="STRING" id="568872.GA0070624_4261"/>
<dbReference type="InterPro" id="IPR009061">
    <property type="entry name" value="DNA-bd_dom_put_sf"/>
</dbReference>
<organism evidence="7 8">
    <name type="scientific">Micromonospora rhizosphaerae</name>
    <dbReference type="NCBI Taxonomy" id="568872"/>
    <lineage>
        <taxon>Bacteria</taxon>
        <taxon>Bacillati</taxon>
        <taxon>Actinomycetota</taxon>
        <taxon>Actinomycetes</taxon>
        <taxon>Micromonosporales</taxon>
        <taxon>Micromonosporaceae</taxon>
        <taxon>Micromonospora</taxon>
    </lineage>
</organism>
<evidence type="ECO:0000256" key="3">
    <source>
        <dbReference type="ARBA" id="ARBA00023125"/>
    </source>
</evidence>
<dbReference type="AlphaFoldDB" id="A0A1C6SPB7"/>
<protein>
    <submittedName>
        <fullName evidence="7">DNA-binding transcriptional regulator, MerR family</fullName>
    </submittedName>
</protein>
<reference evidence="8" key="1">
    <citation type="submission" date="2016-06" db="EMBL/GenBank/DDBJ databases">
        <authorList>
            <person name="Varghese N."/>
            <person name="Submissions Spin"/>
        </authorList>
    </citation>
    <scope>NUCLEOTIDE SEQUENCE [LARGE SCALE GENOMIC DNA]</scope>
    <source>
        <strain evidence="8">DSM 45431</strain>
    </source>
</reference>
<dbReference type="OrthoDB" id="9802039at2"/>